<accession>A0ABW9I0N6</accession>
<dbReference type="InterPro" id="IPR003594">
    <property type="entry name" value="HATPase_dom"/>
</dbReference>
<sequence>MIERRQDTAPAFCAPSAPPPVLILEGEPTSARAAREFTREFVLYYAPEASEDYVGTVQLVVSELVTNAIRYGTETGGSLRLLLDADHTHTRVEVQDSVRLRPSPRPPSKHPQDGGRGLIILDALCLDWGTIEDPFGKTVWAEVKAS</sequence>
<keyword evidence="5" id="KW-1185">Reference proteome</keyword>
<feature type="region of interest" description="Disordered" evidence="2">
    <location>
        <begin position="93"/>
        <end position="115"/>
    </location>
</feature>
<keyword evidence="4" id="KW-0067">ATP-binding</keyword>
<keyword evidence="1" id="KW-0808">Transferase</keyword>
<keyword evidence="4" id="KW-0547">Nucleotide-binding</keyword>
<reference evidence="4 5" key="1">
    <citation type="submission" date="2024-12" db="EMBL/GenBank/DDBJ databases">
        <title>Forecasting of Potato common scab and diversities of Pathogenic streptomyces spp. in china.</title>
        <authorList>
            <person name="Handique U."/>
            <person name="Wu J."/>
        </authorList>
    </citation>
    <scope>NUCLEOTIDE SEQUENCE [LARGE SCALE GENOMIC DNA]</scope>
    <source>
        <strain evidence="4 5">ZRIMU1530</strain>
    </source>
</reference>
<dbReference type="CDD" id="cd16936">
    <property type="entry name" value="HATPase_RsbW-like"/>
    <property type="match status" value="1"/>
</dbReference>
<evidence type="ECO:0000313" key="5">
    <source>
        <dbReference type="Proteomes" id="UP001631957"/>
    </source>
</evidence>
<dbReference type="SUPFAM" id="SSF55874">
    <property type="entry name" value="ATPase domain of HSP90 chaperone/DNA topoisomerase II/histidine kinase"/>
    <property type="match status" value="1"/>
</dbReference>
<dbReference type="RefSeq" id="WP_409122799.1">
    <property type="nucleotide sequence ID" value="NZ_JBJVNI010000023.1"/>
</dbReference>
<dbReference type="GO" id="GO:0005524">
    <property type="term" value="F:ATP binding"/>
    <property type="evidence" value="ECO:0007669"/>
    <property type="project" value="UniProtKB-KW"/>
</dbReference>
<dbReference type="EMBL" id="JBJVNI010000023">
    <property type="protein sequence ID" value="MFM9613927.1"/>
    <property type="molecule type" value="Genomic_DNA"/>
</dbReference>
<evidence type="ECO:0000256" key="2">
    <source>
        <dbReference type="SAM" id="MobiDB-lite"/>
    </source>
</evidence>
<dbReference type="InterPro" id="IPR036890">
    <property type="entry name" value="HATPase_C_sf"/>
</dbReference>
<evidence type="ECO:0000313" key="4">
    <source>
        <dbReference type="EMBL" id="MFM9613927.1"/>
    </source>
</evidence>
<organism evidence="4 5">
    <name type="scientific">Streptomyces niveiscabiei</name>
    <dbReference type="NCBI Taxonomy" id="164115"/>
    <lineage>
        <taxon>Bacteria</taxon>
        <taxon>Bacillati</taxon>
        <taxon>Actinomycetota</taxon>
        <taxon>Actinomycetes</taxon>
        <taxon>Kitasatosporales</taxon>
        <taxon>Streptomycetaceae</taxon>
        <taxon>Streptomyces</taxon>
    </lineage>
</organism>
<keyword evidence="1" id="KW-0418">Kinase</keyword>
<dbReference type="Pfam" id="PF13581">
    <property type="entry name" value="HATPase_c_2"/>
    <property type="match status" value="1"/>
</dbReference>
<dbReference type="InterPro" id="IPR050267">
    <property type="entry name" value="Anti-sigma-factor_SerPK"/>
</dbReference>
<dbReference type="Gene3D" id="3.30.565.10">
    <property type="entry name" value="Histidine kinase-like ATPase, C-terminal domain"/>
    <property type="match status" value="1"/>
</dbReference>
<name>A0ABW9I0N6_9ACTN</name>
<gene>
    <name evidence="4" type="ORF">ACKI18_35230</name>
</gene>
<evidence type="ECO:0000256" key="1">
    <source>
        <dbReference type="ARBA" id="ARBA00022527"/>
    </source>
</evidence>
<protein>
    <submittedName>
        <fullName evidence="4">ATP-binding protein</fullName>
    </submittedName>
</protein>
<keyword evidence="1" id="KW-0723">Serine/threonine-protein kinase</keyword>
<proteinExistence type="predicted"/>
<feature type="domain" description="Histidine kinase/HSP90-like ATPase" evidence="3">
    <location>
        <begin position="26"/>
        <end position="140"/>
    </location>
</feature>
<dbReference type="PANTHER" id="PTHR35526">
    <property type="entry name" value="ANTI-SIGMA-F FACTOR RSBW-RELATED"/>
    <property type="match status" value="1"/>
</dbReference>
<comment type="caution">
    <text evidence="4">The sequence shown here is derived from an EMBL/GenBank/DDBJ whole genome shotgun (WGS) entry which is preliminary data.</text>
</comment>
<dbReference type="PANTHER" id="PTHR35526:SF3">
    <property type="entry name" value="ANTI-SIGMA-F FACTOR RSBW"/>
    <property type="match status" value="1"/>
</dbReference>
<evidence type="ECO:0000259" key="3">
    <source>
        <dbReference type="Pfam" id="PF13581"/>
    </source>
</evidence>
<dbReference type="Proteomes" id="UP001631957">
    <property type="component" value="Unassembled WGS sequence"/>
</dbReference>